<dbReference type="GO" id="GO:0008840">
    <property type="term" value="F:4-hydroxy-tetrahydrodipicolinate synthase activity"/>
    <property type="evidence" value="ECO:0007669"/>
    <property type="project" value="UniProtKB-EC"/>
</dbReference>
<keyword evidence="6" id="KW-0220">Diaminopimelate biosynthesis</keyword>
<comment type="function">
    <text evidence="1">Catalyzes the condensation of (S)-aspartate-beta-semialdehyde [(S)-ASA] and pyruvate to 4-hydroxy-tetrahydrodipicolinate (HTPA).</text>
</comment>
<keyword evidence="5" id="KW-0028">Amino-acid biosynthesis</keyword>
<evidence type="ECO:0000256" key="7">
    <source>
        <dbReference type="ARBA" id="ARBA00023154"/>
    </source>
</evidence>
<dbReference type="InterPro" id="IPR013785">
    <property type="entry name" value="Aldolase_TIM"/>
</dbReference>
<dbReference type="EC" id="4.3.3.7" evidence="3"/>
<dbReference type="GO" id="GO:0019877">
    <property type="term" value="P:diaminopimelate biosynthetic process"/>
    <property type="evidence" value="ECO:0007669"/>
    <property type="project" value="UniProtKB-KW"/>
</dbReference>
<protein>
    <recommendedName>
        <fullName evidence="3">4-hydroxy-tetrahydrodipicolinate synthase</fullName>
        <ecNumber evidence="3">4.3.3.7</ecNumber>
    </recommendedName>
</protein>
<dbReference type="PRINTS" id="PR00146">
    <property type="entry name" value="DHPICSNTHASE"/>
</dbReference>
<accession>A0A6J6ZRA6</accession>
<dbReference type="CDD" id="cd00950">
    <property type="entry name" value="DHDPS"/>
    <property type="match status" value="1"/>
</dbReference>
<dbReference type="InterPro" id="IPR020625">
    <property type="entry name" value="Schiff_base-form_aldolases_AS"/>
</dbReference>
<sequence length="304" mass="31957">MARFGRVLTAMVTPFDENGALDLDAAQALARWLQDNGNEGLVVAGTTGEAPVLSDPERLDLFKAVIEAVTIPVVAGAGTNDTAHSMHMTKSATALGAAGILAVCPYYNRPSQAGIEAHMRAIADSTHLPIVVYDIPVRSGRKISSASLLRLAREVSNIVALKDAAGNPGETASVIAQAPAGYEVYSGDDGLTLPLLAVGAVGTIGVATAWTGSDHRLMFDLWEAGDITGARQVNTALLESFSFETGDDAPNPIPTKAMLRHLGLKVGQARLPMGPAPVFVEERAPVVWKNLCTARESYPQSPKH</sequence>
<dbReference type="GO" id="GO:0005829">
    <property type="term" value="C:cytosol"/>
    <property type="evidence" value="ECO:0007669"/>
    <property type="project" value="TreeGrafter"/>
</dbReference>
<keyword evidence="8" id="KW-0456">Lyase</keyword>
<dbReference type="PROSITE" id="PS00666">
    <property type="entry name" value="DHDPS_2"/>
    <property type="match status" value="1"/>
</dbReference>
<evidence type="ECO:0000256" key="2">
    <source>
        <dbReference type="ARBA" id="ARBA00005120"/>
    </source>
</evidence>
<dbReference type="EMBL" id="CAFAAJ010000216">
    <property type="protein sequence ID" value="CAB4823445.1"/>
    <property type="molecule type" value="Genomic_DNA"/>
</dbReference>
<dbReference type="PANTHER" id="PTHR12128">
    <property type="entry name" value="DIHYDRODIPICOLINATE SYNTHASE"/>
    <property type="match status" value="1"/>
</dbReference>
<dbReference type="Pfam" id="PF00701">
    <property type="entry name" value="DHDPS"/>
    <property type="match status" value="1"/>
</dbReference>
<comment type="catalytic activity">
    <reaction evidence="10">
        <text>L-aspartate 4-semialdehyde + pyruvate = (2S,4S)-4-hydroxy-2,3,4,5-tetrahydrodipicolinate + H2O + H(+)</text>
        <dbReference type="Rhea" id="RHEA:34171"/>
        <dbReference type="ChEBI" id="CHEBI:15361"/>
        <dbReference type="ChEBI" id="CHEBI:15377"/>
        <dbReference type="ChEBI" id="CHEBI:15378"/>
        <dbReference type="ChEBI" id="CHEBI:67139"/>
        <dbReference type="ChEBI" id="CHEBI:537519"/>
        <dbReference type="EC" id="4.3.3.7"/>
    </reaction>
</comment>
<keyword evidence="4" id="KW-0963">Cytoplasm</keyword>
<dbReference type="SMART" id="SM01130">
    <property type="entry name" value="DHDPS"/>
    <property type="match status" value="1"/>
</dbReference>
<organism evidence="11">
    <name type="scientific">freshwater metagenome</name>
    <dbReference type="NCBI Taxonomy" id="449393"/>
    <lineage>
        <taxon>unclassified sequences</taxon>
        <taxon>metagenomes</taxon>
        <taxon>ecological metagenomes</taxon>
    </lineage>
</organism>
<evidence type="ECO:0000256" key="3">
    <source>
        <dbReference type="ARBA" id="ARBA00012086"/>
    </source>
</evidence>
<dbReference type="InterPro" id="IPR002220">
    <property type="entry name" value="DapA-like"/>
</dbReference>
<name>A0A6J6ZRA6_9ZZZZ</name>
<evidence type="ECO:0000256" key="1">
    <source>
        <dbReference type="ARBA" id="ARBA00003294"/>
    </source>
</evidence>
<dbReference type="SUPFAM" id="SSF51569">
    <property type="entry name" value="Aldolase"/>
    <property type="match status" value="1"/>
</dbReference>
<evidence type="ECO:0000313" key="11">
    <source>
        <dbReference type="EMBL" id="CAB4823445.1"/>
    </source>
</evidence>
<dbReference type="AlphaFoldDB" id="A0A6J6ZRA6"/>
<evidence type="ECO:0000256" key="10">
    <source>
        <dbReference type="ARBA" id="ARBA00047836"/>
    </source>
</evidence>
<evidence type="ECO:0000256" key="9">
    <source>
        <dbReference type="ARBA" id="ARBA00023270"/>
    </source>
</evidence>
<dbReference type="PANTHER" id="PTHR12128:SF66">
    <property type="entry name" value="4-HYDROXY-2-OXOGLUTARATE ALDOLASE, MITOCHONDRIAL"/>
    <property type="match status" value="1"/>
</dbReference>
<evidence type="ECO:0000256" key="4">
    <source>
        <dbReference type="ARBA" id="ARBA00022490"/>
    </source>
</evidence>
<dbReference type="NCBIfam" id="TIGR00674">
    <property type="entry name" value="dapA"/>
    <property type="match status" value="1"/>
</dbReference>
<dbReference type="GO" id="GO:0009089">
    <property type="term" value="P:lysine biosynthetic process via diaminopimelate"/>
    <property type="evidence" value="ECO:0007669"/>
    <property type="project" value="UniProtKB-UniPathway"/>
</dbReference>
<evidence type="ECO:0000256" key="6">
    <source>
        <dbReference type="ARBA" id="ARBA00022915"/>
    </source>
</evidence>
<comment type="pathway">
    <text evidence="2">Amino-acid biosynthesis; L-lysine biosynthesis via DAP pathway; (S)-tetrahydrodipicolinate from L-aspartate: step 3/4.</text>
</comment>
<dbReference type="UniPathway" id="UPA00034">
    <property type="reaction ID" value="UER00017"/>
</dbReference>
<dbReference type="Gene3D" id="3.20.20.70">
    <property type="entry name" value="Aldolase class I"/>
    <property type="match status" value="1"/>
</dbReference>
<evidence type="ECO:0000256" key="8">
    <source>
        <dbReference type="ARBA" id="ARBA00023239"/>
    </source>
</evidence>
<dbReference type="InterPro" id="IPR005263">
    <property type="entry name" value="DapA"/>
</dbReference>
<gene>
    <name evidence="11" type="ORF">UFOPK3001_02322</name>
</gene>
<dbReference type="InterPro" id="IPR020624">
    <property type="entry name" value="Schiff_base-form_aldolases_CS"/>
</dbReference>
<reference evidence="11" key="1">
    <citation type="submission" date="2020-05" db="EMBL/GenBank/DDBJ databases">
        <authorList>
            <person name="Chiriac C."/>
            <person name="Salcher M."/>
            <person name="Ghai R."/>
            <person name="Kavagutti S V."/>
        </authorList>
    </citation>
    <scope>NUCLEOTIDE SEQUENCE</scope>
</reference>
<keyword evidence="9" id="KW-0704">Schiff base</keyword>
<dbReference type="PROSITE" id="PS00665">
    <property type="entry name" value="DHDPS_1"/>
    <property type="match status" value="1"/>
</dbReference>
<keyword evidence="7" id="KW-0457">Lysine biosynthesis</keyword>
<evidence type="ECO:0000256" key="5">
    <source>
        <dbReference type="ARBA" id="ARBA00022605"/>
    </source>
</evidence>
<proteinExistence type="inferred from homology"/>
<dbReference type="HAMAP" id="MF_00418">
    <property type="entry name" value="DapA"/>
    <property type="match status" value="1"/>
</dbReference>
<dbReference type="PIRSF" id="PIRSF001365">
    <property type="entry name" value="DHDPS"/>
    <property type="match status" value="1"/>
</dbReference>